<sequence>MRAEALLLCMSLLTTGCASLPRATSRGGTLADMARAPQPGLAQPSREERQETWMASPPSIAGTAARERMVRRVGPRDDTTRVAAGGEAGAVQPSAARVREAVLEAVDEVKDSTNSAASALSGMARRPPSSLSNRGLSGVNGVFTRYLDFGSNQLPWLRSALGSTTTLVAAAGEVGDADMEFGILRLAGPRLQSAMFGSMLLAAWIDFLQLADVVLRECPAYSVEALFMDMHRVQQRMAPVLTALESGDAEQVEGAATSMPELMGELTREFGSIRDGARTSMEKAGRTLAVVQWVEMLTLISTMKMSLPRQPPAVPATLGVGLVMGPGGVMAGSQLVVSAEWVEMIRRLVKAGVLSLPAVSAAVRIHGGQVMMAQSNDDLPEGVREALGDSPEVRGMRVTGRAGAGMSENPLHHVMPQERRTWFEGRGFTGEMDIDRFCVRLEQAHHEAIHGGGNWRLGRMWPGEWNRMIMRVLGNAENDAGRMLTRNEILNIVAENMRFYDIPMRFVTGGRR</sequence>
<feature type="region of interest" description="Disordered" evidence="1">
    <location>
        <begin position="23"/>
        <end position="67"/>
    </location>
</feature>
<evidence type="ECO:0000256" key="1">
    <source>
        <dbReference type="SAM" id="MobiDB-lite"/>
    </source>
</evidence>
<proteinExistence type="predicted"/>
<evidence type="ECO:0000313" key="2">
    <source>
        <dbReference type="EMBL" id="QSQ27563.1"/>
    </source>
</evidence>
<name>A0ABX7PAM1_9BACT</name>
<dbReference type="Proteomes" id="UP000662747">
    <property type="component" value="Chromosome"/>
</dbReference>
<dbReference type="InterPro" id="IPR011755">
    <property type="entry name" value="CHP02269_MYXXA"/>
</dbReference>
<dbReference type="PROSITE" id="PS51257">
    <property type="entry name" value="PROKAR_LIPOPROTEIN"/>
    <property type="match status" value="1"/>
</dbReference>
<gene>
    <name evidence="2" type="ORF">JY651_22780</name>
</gene>
<dbReference type="EMBL" id="CP071090">
    <property type="protein sequence ID" value="QSQ27563.1"/>
    <property type="molecule type" value="Genomic_DNA"/>
</dbReference>
<organism evidence="2 3">
    <name type="scientific">Pyxidicoccus parkwayensis</name>
    <dbReference type="NCBI Taxonomy" id="2813578"/>
    <lineage>
        <taxon>Bacteria</taxon>
        <taxon>Pseudomonadati</taxon>
        <taxon>Myxococcota</taxon>
        <taxon>Myxococcia</taxon>
        <taxon>Myxococcales</taxon>
        <taxon>Cystobacterineae</taxon>
        <taxon>Myxococcaceae</taxon>
        <taxon>Pyxidicoccus</taxon>
    </lineage>
</organism>
<reference evidence="2 3" key="1">
    <citation type="submission" date="2021-02" db="EMBL/GenBank/DDBJ databases">
        <title>De Novo genome assembly of isolated myxobacteria.</title>
        <authorList>
            <person name="Stevens D.C."/>
        </authorList>
    </citation>
    <scope>NUCLEOTIDE SEQUENCE [LARGE SCALE GENOMIC DNA]</scope>
    <source>
        <strain evidence="3">SCPEA02</strain>
    </source>
</reference>
<keyword evidence="3" id="KW-1185">Reference proteome</keyword>
<evidence type="ECO:0000313" key="3">
    <source>
        <dbReference type="Proteomes" id="UP000662747"/>
    </source>
</evidence>
<accession>A0ABX7PAM1</accession>
<protein>
    <submittedName>
        <fullName evidence="2">DUF2380 domain-containing protein</fullName>
    </submittedName>
</protein>
<dbReference type="Pfam" id="PF09533">
    <property type="entry name" value="DUF2380"/>
    <property type="match status" value="1"/>
</dbReference>